<accession>A0A8S0W9B3</accession>
<sequence>MNIFDVAKSIPRKEGMETAQRVIRQVEERGTWLWSSEGKIQMESHRGSLPIGELNSQIVRNTNIILLEILSRQNARSECLEVGHCVFWPECDLFPVQPGVCKKRSAQKAY</sequence>
<evidence type="ECO:0000313" key="1">
    <source>
        <dbReference type="EMBL" id="CAA7602459.1"/>
    </source>
</evidence>
<protein>
    <submittedName>
        <fullName evidence="1">Uncharacterized protein</fullName>
    </submittedName>
</protein>
<dbReference type="AlphaFoldDB" id="A0A8S0W9B3"/>
<evidence type="ECO:0000313" key="2">
    <source>
        <dbReference type="EMBL" id="CEJ05914.1"/>
    </source>
</evidence>
<dbReference type="Proteomes" id="UP001071230">
    <property type="component" value="Unassembled WGS sequence"/>
</dbReference>
<reference evidence="1" key="2">
    <citation type="submission" date="2020-01" db="EMBL/GenBank/DDBJ databases">
        <authorList>
            <person name="Hornung B."/>
        </authorList>
    </citation>
    <scope>NUCLEOTIDE SEQUENCE</scope>
    <source>
        <strain evidence="1">PacBioINE</strain>
    </source>
</reference>
<dbReference type="EMBL" id="CDGJ01000005">
    <property type="protein sequence ID" value="CEJ05914.1"/>
    <property type="molecule type" value="Genomic_DNA"/>
</dbReference>
<evidence type="ECO:0000313" key="3">
    <source>
        <dbReference type="Proteomes" id="UP001071230"/>
    </source>
</evidence>
<gene>
    <name evidence="2" type="ORF">DEACI_0334</name>
    <name evidence="1" type="ORF">DEACI_3133</name>
</gene>
<proteinExistence type="predicted"/>
<dbReference type="KEGG" id="aacx:DEACI_3133"/>
<organism evidence="1">
    <name type="scientific">Acididesulfobacillus acetoxydans</name>
    <dbReference type="NCBI Taxonomy" id="1561005"/>
    <lineage>
        <taxon>Bacteria</taxon>
        <taxon>Bacillati</taxon>
        <taxon>Bacillota</taxon>
        <taxon>Clostridia</taxon>
        <taxon>Eubacteriales</taxon>
        <taxon>Peptococcaceae</taxon>
        <taxon>Acididesulfobacillus</taxon>
    </lineage>
</organism>
<name>A0A8S0W9B3_9FIRM</name>
<keyword evidence="3" id="KW-1185">Reference proteome</keyword>
<reference evidence="2" key="1">
    <citation type="submission" date="2014-11" db="EMBL/GenBank/DDBJ databases">
        <authorList>
            <person name="Hornung B.V."/>
        </authorList>
    </citation>
    <scope>NUCLEOTIDE SEQUENCE</scope>
    <source>
        <strain evidence="2">INE</strain>
    </source>
</reference>
<dbReference type="Proteomes" id="UP000836597">
    <property type="component" value="Chromosome"/>
</dbReference>
<dbReference type="EMBL" id="LR746496">
    <property type="protein sequence ID" value="CAA7602459.1"/>
    <property type="molecule type" value="Genomic_DNA"/>
</dbReference>